<dbReference type="PANTHER" id="PTHR47752:SF1">
    <property type="entry name" value="HTH-TYPE TRANSCRIPTIONAL REPRESSOR FABR"/>
    <property type="match status" value="1"/>
</dbReference>
<proteinExistence type="predicted"/>
<sequence>MSHSTGAPAAGVRQARKQRTRRALMDAALALLEDQSLGSLGLREVARTAGIAPTAFYRHFDGVADLGVALVDEALGSLHGTIRTTLTATGDSEERIAGTVELIGRLVADSPAHVLFLARERHGGVRRVREAIGGELDRFAVEVADTLAALPEGRGWERADLLMLARLYVDLMVTTASALLAAGPDPTARERVADEARRRLRLVTLGSRHWLD</sequence>
<name>A0A124ECM0_9ACTN</name>
<evidence type="ECO:0000313" key="5">
    <source>
        <dbReference type="Proteomes" id="UP000054011"/>
    </source>
</evidence>
<dbReference type="InterPro" id="IPR050692">
    <property type="entry name" value="HTH_transcr_repressor_FabR"/>
</dbReference>
<evidence type="ECO:0000256" key="1">
    <source>
        <dbReference type="ARBA" id="ARBA00023125"/>
    </source>
</evidence>
<evidence type="ECO:0000256" key="2">
    <source>
        <dbReference type="PROSITE-ProRule" id="PRU00335"/>
    </source>
</evidence>
<evidence type="ECO:0000313" key="4">
    <source>
        <dbReference type="EMBL" id="KUH38091.1"/>
    </source>
</evidence>
<dbReference type="InterPro" id="IPR009057">
    <property type="entry name" value="Homeodomain-like_sf"/>
</dbReference>
<dbReference type="SUPFAM" id="SSF46689">
    <property type="entry name" value="Homeodomain-like"/>
    <property type="match status" value="1"/>
</dbReference>
<dbReference type="RefSeq" id="WP_058942656.1">
    <property type="nucleotide sequence ID" value="NZ_LNSV01000032.1"/>
</dbReference>
<reference evidence="4 5" key="1">
    <citation type="submission" date="2015-11" db="EMBL/GenBank/DDBJ databases">
        <title>Genome-wide analysis reveals the secondary metabolome in Streptomyces kanasensis ZX01.</title>
        <authorList>
            <person name="Zhang G."/>
            <person name="Han L."/>
            <person name="Feng J."/>
            <person name="Zhang X."/>
        </authorList>
    </citation>
    <scope>NUCLEOTIDE SEQUENCE [LARGE SCALE GENOMIC DNA]</scope>
    <source>
        <strain evidence="4 5">ZX01</strain>
    </source>
</reference>
<dbReference type="OrthoDB" id="8617654at2"/>
<feature type="domain" description="HTH tetR-type" evidence="3">
    <location>
        <begin position="18"/>
        <end position="78"/>
    </location>
</feature>
<protein>
    <submittedName>
        <fullName evidence="4">Transcriptional regulator</fullName>
    </submittedName>
</protein>
<dbReference type="AlphaFoldDB" id="A0A124ECM0"/>
<dbReference type="Pfam" id="PF00440">
    <property type="entry name" value="TetR_N"/>
    <property type="match status" value="1"/>
</dbReference>
<dbReference type="InterPro" id="IPR001647">
    <property type="entry name" value="HTH_TetR"/>
</dbReference>
<dbReference type="EMBL" id="LNSV01000032">
    <property type="protein sequence ID" value="KUH38091.1"/>
    <property type="molecule type" value="Genomic_DNA"/>
</dbReference>
<gene>
    <name evidence="4" type="ORF">ATE80_14630</name>
</gene>
<feature type="DNA-binding region" description="H-T-H motif" evidence="2">
    <location>
        <begin position="41"/>
        <end position="60"/>
    </location>
</feature>
<keyword evidence="5" id="KW-1185">Reference proteome</keyword>
<dbReference type="Gene3D" id="1.10.10.60">
    <property type="entry name" value="Homeodomain-like"/>
    <property type="match status" value="1"/>
</dbReference>
<comment type="caution">
    <text evidence="4">The sequence shown here is derived from an EMBL/GenBank/DDBJ whole genome shotgun (WGS) entry which is preliminary data.</text>
</comment>
<dbReference type="Gene3D" id="1.10.357.10">
    <property type="entry name" value="Tetracycline Repressor, domain 2"/>
    <property type="match status" value="1"/>
</dbReference>
<dbReference type="GO" id="GO:0003677">
    <property type="term" value="F:DNA binding"/>
    <property type="evidence" value="ECO:0007669"/>
    <property type="project" value="UniProtKB-UniRule"/>
</dbReference>
<dbReference type="STRING" id="936756.ATE80_14630"/>
<organism evidence="4 5">
    <name type="scientific">Streptomyces kanasensis</name>
    <dbReference type="NCBI Taxonomy" id="936756"/>
    <lineage>
        <taxon>Bacteria</taxon>
        <taxon>Bacillati</taxon>
        <taxon>Actinomycetota</taxon>
        <taxon>Actinomycetes</taxon>
        <taxon>Kitasatosporales</taxon>
        <taxon>Streptomycetaceae</taxon>
        <taxon>Streptomyces</taxon>
    </lineage>
</organism>
<keyword evidence="1 2" id="KW-0238">DNA-binding</keyword>
<dbReference type="PANTHER" id="PTHR47752">
    <property type="entry name" value="HTH-TYPE TRANSCRIPTIONAL REPRESSOR FABR"/>
    <property type="match status" value="1"/>
</dbReference>
<accession>A0A124ECM0</accession>
<dbReference type="PROSITE" id="PS50977">
    <property type="entry name" value="HTH_TETR_2"/>
    <property type="match status" value="1"/>
</dbReference>
<evidence type="ECO:0000259" key="3">
    <source>
        <dbReference type="PROSITE" id="PS50977"/>
    </source>
</evidence>
<dbReference type="Proteomes" id="UP000054011">
    <property type="component" value="Unassembled WGS sequence"/>
</dbReference>